<evidence type="ECO:0000313" key="8">
    <source>
        <dbReference type="EMBL" id="KAJ6816473.1"/>
    </source>
</evidence>
<keyword evidence="5" id="KW-0539">Nucleus</keyword>
<dbReference type="AlphaFoldDB" id="A0AAX6FJP1"/>
<reference evidence="8" key="1">
    <citation type="journal article" date="2023" name="GigaByte">
        <title>Genome assembly of the bearded iris, Iris pallida Lam.</title>
        <authorList>
            <person name="Bruccoleri R.E."/>
            <person name="Oakeley E.J."/>
            <person name="Faust A.M.E."/>
            <person name="Altorfer M."/>
            <person name="Dessus-Babus S."/>
            <person name="Burckhardt D."/>
            <person name="Oertli M."/>
            <person name="Naumann U."/>
            <person name="Petersen F."/>
            <person name="Wong J."/>
        </authorList>
    </citation>
    <scope>NUCLEOTIDE SEQUENCE</scope>
    <source>
        <strain evidence="8">GSM-AAB239-AS_SAM_17_03QT</strain>
    </source>
</reference>
<dbReference type="PROSITE" id="PS50066">
    <property type="entry name" value="MADS_BOX_2"/>
    <property type="match status" value="1"/>
</dbReference>
<dbReference type="InterPro" id="IPR002487">
    <property type="entry name" value="TF_Kbox"/>
</dbReference>
<dbReference type="PROSITE" id="PS51297">
    <property type="entry name" value="K_BOX"/>
    <property type="match status" value="1"/>
</dbReference>
<dbReference type="GO" id="GO:0046983">
    <property type="term" value="F:protein dimerization activity"/>
    <property type="evidence" value="ECO:0007669"/>
    <property type="project" value="InterPro"/>
</dbReference>
<evidence type="ECO:0000259" key="6">
    <source>
        <dbReference type="PROSITE" id="PS50066"/>
    </source>
</evidence>
<dbReference type="InterPro" id="IPR050142">
    <property type="entry name" value="MADS-box/MEF2_TF"/>
</dbReference>
<comment type="subcellular location">
    <subcellularLocation>
        <location evidence="1">Nucleus</location>
    </subcellularLocation>
</comment>
<dbReference type="PRINTS" id="PR00404">
    <property type="entry name" value="MADSDOMAIN"/>
</dbReference>
<dbReference type="GO" id="GO:0000977">
    <property type="term" value="F:RNA polymerase II transcription regulatory region sequence-specific DNA binding"/>
    <property type="evidence" value="ECO:0007669"/>
    <property type="project" value="InterPro"/>
</dbReference>
<accession>A0AAX6FJP1</accession>
<keyword evidence="3" id="KW-0238">DNA-binding</keyword>
<keyword evidence="2" id="KW-0805">Transcription regulation</keyword>
<protein>
    <submittedName>
        <fullName evidence="8">MADS-box transcription factor 26-like</fullName>
    </submittedName>
</protein>
<evidence type="ECO:0000256" key="5">
    <source>
        <dbReference type="ARBA" id="ARBA00023242"/>
    </source>
</evidence>
<feature type="domain" description="K-box" evidence="7">
    <location>
        <begin position="87"/>
        <end position="178"/>
    </location>
</feature>
<name>A0AAX6FJP1_IRIPA</name>
<proteinExistence type="predicted"/>
<evidence type="ECO:0000259" key="7">
    <source>
        <dbReference type="PROSITE" id="PS51297"/>
    </source>
</evidence>
<evidence type="ECO:0000256" key="3">
    <source>
        <dbReference type="ARBA" id="ARBA00023125"/>
    </source>
</evidence>
<dbReference type="GO" id="GO:0005634">
    <property type="term" value="C:nucleus"/>
    <property type="evidence" value="ECO:0007669"/>
    <property type="project" value="UniProtKB-SubCell"/>
</dbReference>
<reference evidence="8" key="2">
    <citation type="submission" date="2023-04" db="EMBL/GenBank/DDBJ databases">
        <authorList>
            <person name="Bruccoleri R.E."/>
            <person name="Oakeley E.J."/>
            <person name="Faust A.-M."/>
            <person name="Dessus-Babus S."/>
            <person name="Altorfer M."/>
            <person name="Burckhardt D."/>
            <person name="Oertli M."/>
            <person name="Naumann U."/>
            <person name="Petersen F."/>
            <person name="Wong J."/>
        </authorList>
    </citation>
    <scope>NUCLEOTIDE SEQUENCE</scope>
    <source>
        <strain evidence="8">GSM-AAB239-AS_SAM_17_03QT</strain>
        <tissue evidence="8">Leaf</tissue>
    </source>
</reference>
<evidence type="ECO:0000313" key="9">
    <source>
        <dbReference type="Proteomes" id="UP001140949"/>
    </source>
</evidence>
<dbReference type="InterPro" id="IPR002100">
    <property type="entry name" value="TF_MADSbox"/>
</dbReference>
<feature type="domain" description="MADS-box" evidence="6">
    <location>
        <begin position="1"/>
        <end position="61"/>
    </location>
</feature>
<dbReference type="Pfam" id="PF01486">
    <property type="entry name" value="K-box"/>
    <property type="match status" value="1"/>
</dbReference>
<dbReference type="Pfam" id="PF00319">
    <property type="entry name" value="SRF-TF"/>
    <property type="match status" value="1"/>
</dbReference>
<dbReference type="Proteomes" id="UP001140949">
    <property type="component" value="Unassembled WGS sequence"/>
</dbReference>
<dbReference type="PANTHER" id="PTHR48019">
    <property type="entry name" value="SERUM RESPONSE FACTOR HOMOLOG"/>
    <property type="match status" value="1"/>
</dbReference>
<dbReference type="GO" id="GO:0003700">
    <property type="term" value="F:DNA-binding transcription factor activity"/>
    <property type="evidence" value="ECO:0007669"/>
    <property type="project" value="InterPro"/>
</dbReference>
<evidence type="ECO:0000256" key="1">
    <source>
        <dbReference type="ARBA" id="ARBA00004123"/>
    </source>
</evidence>
<dbReference type="Gene3D" id="3.40.1810.10">
    <property type="entry name" value="Transcription factor, MADS-box"/>
    <property type="match status" value="1"/>
</dbReference>
<organism evidence="8 9">
    <name type="scientific">Iris pallida</name>
    <name type="common">Sweet iris</name>
    <dbReference type="NCBI Taxonomy" id="29817"/>
    <lineage>
        <taxon>Eukaryota</taxon>
        <taxon>Viridiplantae</taxon>
        <taxon>Streptophyta</taxon>
        <taxon>Embryophyta</taxon>
        <taxon>Tracheophyta</taxon>
        <taxon>Spermatophyta</taxon>
        <taxon>Magnoliopsida</taxon>
        <taxon>Liliopsida</taxon>
        <taxon>Asparagales</taxon>
        <taxon>Iridaceae</taxon>
        <taxon>Iridoideae</taxon>
        <taxon>Irideae</taxon>
        <taxon>Iris</taxon>
    </lineage>
</organism>
<gene>
    <name evidence="8" type="ORF">M6B38_416935</name>
</gene>
<dbReference type="InterPro" id="IPR036879">
    <property type="entry name" value="TF_MADSbox_sf"/>
</dbReference>
<dbReference type="EMBL" id="JANAVB010028198">
    <property type="protein sequence ID" value="KAJ6816473.1"/>
    <property type="molecule type" value="Genomic_DNA"/>
</dbReference>
<dbReference type="GO" id="GO:0045944">
    <property type="term" value="P:positive regulation of transcription by RNA polymerase II"/>
    <property type="evidence" value="ECO:0007669"/>
    <property type="project" value="InterPro"/>
</dbReference>
<evidence type="ECO:0000256" key="4">
    <source>
        <dbReference type="ARBA" id="ARBA00023163"/>
    </source>
</evidence>
<dbReference type="InterPro" id="IPR033896">
    <property type="entry name" value="MEF2-like_N"/>
</dbReference>
<keyword evidence="9" id="KW-1185">Reference proteome</keyword>
<dbReference type="SUPFAM" id="SSF55455">
    <property type="entry name" value="SRF-like"/>
    <property type="match status" value="1"/>
</dbReference>
<dbReference type="CDD" id="cd00265">
    <property type="entry name" value="MADS_MEF2_like"/>
    <property type="match status" value="1"/>
</dbReference>
<keyword evidence="4" id="KW-0804">Transcription</keyword>
<comment type="caution">
    <text evidence="8">The sequence shown here is derived from an EMBL/GenBank/DDBJ whole genome shotgun (WGS) entry which is preliminary data.</text>
</comment>
<sequence>MARGKVQMRRMENPVHRQITFCKRRAGLLKKAKELSVLCDAEVGVIVYSTHGKLYELATNNGNMQGLIERYMTFGEAQAEVGDANLAQEPKQEIFMLKQEIDLLQRSLRYMCGEGGSSDMTLNELLALENFLEMWMDSIRTTKMKIMLQEIQLLKDKESILKAANGLLQEKIVEQNELLLETATWIVEENGFFKGTPHPYMLTTMNENVPI</sequence>
<evidence type="ECO:0000256" key="2">
    <source>
        <dbReference type="ARBA" id="ARBA00023015"/>
    </source>
</evidence>
<dbReference type="SMART" id="SM00432">
    <property type="entry name" value="MADS"/>
    <property type="match status" value="1"/>
</dbReference>